<evidence type="ECO:0000313" key="1">
    <source>
        <dbReference type="EMBL" id="RKT83927.1"/>
    </source>
</evidence>
<keyword evidence="2" id="KW-1185">Reference proteome</keyword>
<reference evidence="1 2" key="1">
    <citation type="submission" date="2018-10" db="EMBL/GenBank/DDBJ databases">
        <title>Sequencing the genomes of 1000 actinobacteria strains.</title>
        <authorList>
            <person name="Klenk H.-P."/>
        </authorList>
    </citation>
    <scope>NUCLEOTIDE SEQUENCE [LARGE SCALE GENOMIC DNA]</scope>
    <source>
        <strain evidence="1 2">DSM 45119</strain>
    </source>
</reference>
<dbReference type="Proteomes" id="UP000270697">
    <property type="component" value="Unassembled WGS sequence"/>
</dbReference>
<organism evidence="1 2">
    <name type="scientific">Saccharopolyspora antimicrobica</name>
    <dbReference type="NCBI Taxonomy" id="455193"/>
    <lineage>
        <taxon>Bacteria</taxon>
        <taxon>Bacillati</taxon>
        <taxon>Actinomycetota</taxon>
        <taxon>Actinomycetes</taxon>
        <taxon>Pseudonocardiales</taxon>
        <taxon>Pseudonocardiaceae</taxon>
        <taxon>Saccharopolyspora</taxon>
    </lineage>
</organism>
<proteinExistence type="predicted"/>
<name>A0ABX9TA78_9PSEU</name>
<accession>A0ABX9TA78</accession>
<dbReference type="EMBL" id="RBXX01000002">
    <property type="protein sequence ID" value="RKT83927.1"/>
    <property type="molecule type" value="Genomic_DNA"/>
</dbReference>
<sequence length="302" mass="31175">MHGGGAVLAKSPRVVDLRAYSKRRAPFAQAWTASPTVFSGCFCAAEGPSLPGSCSEPAGGDLRAYSKRRAPFAQAWTASPTVFSGCFCAAEGPSLPGSCSEPAGGRPACVFEAAGAVCSGADGFADGVLRMLLHGGGAVLARKPLRTRGWSTCVRIRSGGRRLRRRGRLRRRCSQDASARRRGRPCQEAAQNPRVVDLRACSKRRAPFAQAWTASSTVFSGCFCAAEGPSLLGSRSEPAGGRPACVLEAAGAVCTGADGFADGVLRMPRPVPPAPSGPGSAGGVRRGWWPGSGPCAAARSPW</sequence>
<gene>
    <name evidence="1" type="ORF">ATL45_2222</name>
</gene>
<comment type="caution">
    <text evidence="1">The sequence shown here is derived from an EMBL/GenBank/DDBJ whole genome shotgun (WGS) entry which is preliminary data.</text>
</comment>
<protein>
    <submittedName>
        <fullName evidence="1">Uncharacterized protein</fullName>
    </submittedName>
</protein>
<evidence type="ECO:0000313" key="2">
    <source>
        <dbReference type="Proteomes" id="UP000270697"/>
    </source>
</evidence>